<evidence type="ECO:0000256" key="6">
    <source>
        <dbReference type="ARBA" id="ARBA00023237"/>
    </source>
</evidence>
<dbReference type="Pfam" id="PF13620">
    <property type="entry name" value="CarboxypepD_reg"/>
    <property type="match status" value="1"/>
</dbReference>
<dbReference type="PANTHER" id="PTHR40980">
    <property type="entry name" value="PLUG DOMAIN-CONTAINING PROTEIN"/>
    <property type="match status" value="1"/>
</dbReference>
<evidence type="ECO:0000256" key="1">
    <source>
        <dbReference type="ARBA" id="ARBA00004571"/>
    </source>
</evidence>
<feature type="domain" description="Outer membrane protein beta-barrel" evidence="9">
    <location>
        <begin position="390"/>
        <end position="792"/>
    </location>
</feature>
<keyword evidence="10" id="KW-0675">Receptor</keyword>
<dbReference type="OrthoDB" id="606851at2"/>
<evidence type="ECO:0000256" key="2">
    <source>
        <dbReference type="ARBA" id="ARBA00022448"/>
    </source>
</evidence>
<dbReference type="GO" id="GO:0009279">
    <property type="term" value="C:cell outer membrane"/>
    <property type="evidence" value="ECO:0007669"/>
    <property type="project" value="UniProtKB-SubCell"/>
</dbReference>
<name>A0A4S8I184_9BACT</name>
<dbReference type="InterPro" id="IPR039426">
    <property type="entry name" value="TonB-dep_rcpt-like"/>
</dbReference>
<keyword evidence="11" id="KW-1185">Reference proteome</keyword>
<evidence type="ECO:0000259" key="8">
    <source>
        <dbReference type="Pfam" id="PF07715"/>
    </source>
</evidence>
<dbReference type="Pfam" id="PF07715">
    <property type="entry name" value="Plug"/>
    <property type="match status" value="1"/>
</dbReference>
<comment type="subcellular location">
    <subcellularLocation>
        <location evidence="1 7">Cell outer membrane</location>
        <topology evidence="1 7">Multi-pass membrane protein</topology>
    </subcellularLocation>
</comment>
<dbReference type="InterPro" id="IPR036942">
    <property type="entry name" value="Beta-barrel_TonB_sf"/>
</dbReference>
<dbReference type="EMBL" id="STFF01000001">
    <property type="protein sequence ID" value="THU40949.1"/>
    <property type="molecule type" value="Genomic_DNA"/>
</dbReference>
<dbReference type="InterPro" id="IPR041700">
    <property type="entry name" value="OMP_b-brl_3"/>
</dbReference>
<dbReference type="Gene3D" id="2.170.130.10">
    <property type="entry name" value="TonB-dependent receptor, plug domain"/>
    <property type="match status" value="1"/>
</dbReference>
<comment type="caution">
    <text evidence="10">The sequence shown here is derived from an EMBL/GenBank/DDBJ whole genome shotgun (WGS) entry which is preliminary data.</text>
</comment>
<dbReference type="InterPro" id="IPR037066">
    <property type="entry name" value="Plug_dom_sf"/>
</dbReference>
<accession>A0A4S8I184</accession>
<evidence type="ECO:0000256" key="4">
    <source>
        <dbReference type="ARBA" id="ARBA00022692"/>
    </source>
</evidence>
<dbReference type="Gene3D" id="2.40.170.20">
    <property type="entry name" value="TonB-dependent receptor, beta-barrel domain"/>
    <property type="match status" value="1"/>
</dbReference>
<evidence type="ECO:0000259" key="9">
    <source>
        <dbReference type="Pfam" id="PF14905"/>
    </source>
</evidence>
<evidence type="ECO:0000313" key="11">
    <source>
        <dbReference type="Proteomes" id="UP000306918"/>
    </source>
</evidence>
<protein>
    <submittedName>
        <fullName evidence="10">TonB-dependent receptor</fullName>
    </submittedName>
</protein>
<gene>
    <name evidence="10" type="ORF">FAM09_02200</name>
</gene>
<dbReference type="InterPro" id="IPR012910">
    <property type="entry name" value="Plug_dom"/>
</dbReference>
<dbReference type="InterPro" id="IPR008969">
    <property type="entry name" value="CarboxyPept-like_regulatory"/>
</dbReference>
<evidence type="ECO:0000313" key="10">
    <source>
        <dbReference type="EMBL" id="THU40949.1"/>
    </source>
</evidence>
<feature type="domain" description="TonB-dependent receptor plug" evidence="8">
    <location>
        <begin position="161"/>
        <end position="237"/>
    </location>
</feature>
<evidence type="ECO:0000256" key="3">
    <source>
        <dbReference type="ARBA" id="ARBA00022452"/>
    </source>
</evidence>
<dbReference type="AlphaFoldDB" id="A0A4S8I184"/>
<evidence type="ECO:0000256" key="5">
    <source>
        <dbReference type="ARBA" id="ARBA00023136"/>
    </source>
</evidence>
<keyword evidence="6 7" id="KW-0998">Cell outer membrane</keyword>
<dbReference type="PANTHER" id="PTHR40980:SF4">
    <property type="entry name" value="TONB-DEPENDENT RECEPTOR-LIKE BETA-BARREL DOMAIN-CONTAINING PROTEIN"/>
    <property type="match status" value="1"/>
</dbReference>
<dbReference type="PROSITE" id="PS52016">
    <property type="entry name" value="TONB_DEPENDENT_REC_3"/>
    <property type="match status" value="1"/>
</dbReference>
<dbReference type="Gene3D" id="2.60.40.1120">
    <property type="entry name" value="Carboxypeptidase-like, regulatory domain"/>
    <property type="match status" value="1"/>
</dbReference>
<reference evidence="10 11" key="1">
    <citation type="submission" date="2019-04" db="EMBL/GenBank/DDBJ databases">
        <title>Niastella caeni sp. nov., isolated from activated sludge.</title>
        <authorList>
            <person name="Sheng M."/>
        </authorList>
    </citation>
    <scope>NUCLEOTIDE SEQUENCE [LARGE SCALE GENOMIC DNA]</scope>
    <source>
        <strain evidence="10 11">HX-2-15</strain>
    </source>
</reference>
<keyword evidence="3 7" id="KW-1134">Transmembrane beta strand</keyword>
<dbReference type="Proteomes" id="UP000306918">
    <property type="component" value="Unassembled WGS sequence"/>
</dbReference>
<keyword evidence="4 7" id="KW-0812">Transmembrane</keyword>
<proteinExistence type="inferred from homology"/>
<evidence type="ECO:0000256" key="7">
    <source>
        <dbReference type="PROSITE-ProRule" id="PRU01360"/>
    </source>
</evidence>
<dbReference type="SUPFAM" id="SSF49464">
    <property type="entry name" value="Carboxypeptidase regulatory domain-like"/>
    <property type="match status" value="1"/>
</dbReference>
<dbReference type="Pfam" id="PF14905">
    <property type="entry name" value="OMP_b-brl_3"/>
    <property type="match status" value="1"/>
</dbReference>
<organism evidence="10 11">
    <name type="scientific">Niastella caeni</name>
    <dbReference type="NCBI Taxonomy" id="2569763"/>
    <lineage>
        <taxon>Bacteria</taxon>
        <taxon>Pseudomonadati</taxon>
        <taxon>Bacteroidota</taxon>
        <taxon>Chitinophagia</taxon>
        <taxon>Chitinophagales</taxon>
        <taxon>Chitinophagaceae</taxon>
        <taxon>Niastella</taxon>
    </lineage>
</organism>
<keyword evidence="5 7" id="KW-0472">Membrane</keyword>
<keyword evidence="2 7" id="KW-0813">Transport</keyword>
<sequence>MLLRISCGRLNKRGVILKKIVLIIACLAITCLVFSQEAKKHQVRGVVYDGTMRKPLPSVTITLFRGTPAIKPRNAITDSAGKFIFDRVDTGTYKLAASDIVHKELQQTIRITAGDVDLDTLFLNSKVTTLGEITVSSKKPFIERRIDKLVLNVESSAVAAGGSVMDVLQTSPGVTVNDNIISLKGRKGVTIMIDGRPSTLSSSDIANILQSLPANSVARIEIIANPSSKYDAAGNAGIINIVTKKIRVKGFNGTVNASSGFGVYPKYNGGGSFNYKENQFNLFGNYYINRSTGFSGYTSKRIIDSVDFDESGKSKTTSTSHNYLVGIDFQAGKRNVIGFSMTGNISDSRFKEDFNTDFVKAKKDSSLLVDNLTNSDYNNMSWNLNHDFRIDTLGKTLSTNLDYSRFTWNNAGLYNNTYLNQDGLPMRDLEMLRNNSEVLIKIGSVKLDYTHPVNKRNMTIGAGVKASWVRTDSDIRFDTKNGAVWQEDPGKTNHFIFDEYITAAYLNVTRKIKDYELQIGLRGEHTHNKGNLLTGNIINSNDYLKLFPSLFVSKKLNESETLNFSYGKRINRPSYEDLNPFIYYNSPYSFYQGNSFLQPELTNTFEVGYSLNDELLVSLNYSNTKDYFTYLTYLDDITKISKETINNFKRYISYGTSISLDKELTDWWHVSGNLDVFYEEYSSFYRTRDFKNALINASGNLTNDFSFANNNSVVLTGIYRSPSIDGIKRNYARYRMDAGYKKSWLNKNLILKLAVRDVFYTYRKNGNNRIENLNVEFTNRGDTRVFSVDLTYKFGNQKLKSRKPVQGNSDELKRIKGLE</sequence>
<comment type="similarity">
    <text evidence="7">Belongs to the TonB-dependent receptor family.</text>
</comment>
<dbReference type="SUPFAM" id="SSF56935">
    <property type="entry name" value="Porins"/>
    <property type="match status" value="1"/>
</dbReference>